<keyword evidence="2" id="KW-0812">Transmembrane</keyword>
<name>A0A9P3PT99_LYOSH</name>
<keyword evidence="2" id="KW-0472">Membrane</keyword>
<dbReference type="AlphaFoldDB" id="A0A9P3PT99"/>
<feature type="transmembrane region" description="Helical" evidence="2">
    <location>
        <begin position="91"/>
        <end position="113"/>
    </location>
</feature>
<reference evidence="3" key="1">
    <citation type="submission" date="2022-07" db="EMBL/GenBank/DDBJ databases">
        <title>The genome of Lyophyllum shimeji provides insight into the initial evolution of ectomycorrhizal fungal genome.</title>
        <authorList>
            <person name="Kobayashi Y."/>
            <person name="Shibata T."/>
            <person name="Hirakawa H."/>
            <person name="Shigenobu S."/>
            <person name="Nishiyama T."/>
            <person name="Yamada A."/>
            <person name="Hasebe M."/>
            <person name="Kawaguchi M."/>
        </authorList>
    </citation>
    <scope>NUCLEOTIDE SEQUENCE</scope>
    <source>
        <strain evidence="3">AT787</strain>
    </source>
</reference>
<comment type="caution">
    <text evidence="3">The sequence shown here is derived from an EMBL/GenBank/DDBJ whole genome shotgun (WGS) entry which is preliminary data.</text>
</comment>
<evidence type="ECO:0000313" key="4">
    <source>
        <dbReference type="Proteomes" id="UP001063166"/>
    </source>
</evidence>
<organism evidence="3 4">
    <name type="scientific">Lyophyllum shimeji</name>
    <name type="common">Hon-shimeji</name>
    <name type="synonym">Tricholoma shimeji</name>
    <dbReference type="NCBI Taxonomy" id="47721"/>
    <lineage>
        <taxon>Eukaryota</taxon>
        <taxon>Fungi</taxon>
        <taxon>Dikarya</taxon>
        <taxon>Basidiomycota</taxon>
        <taxon>Agaricomycotina</taxon>
        <taxon>Agaricomycetes</taxon>
        <taxon>Agaricomycetidae</taxon>
        <taxon>Agaricales</taxon>
        <taxon>Tricholomatineae</taxon>
        <taxon>Lyophyllaceae</taxon>
        <taxon>Lyophyllum</taxon>
    </lineage>
</organism>
<feature type="compositionally biased region" description="Pro residues" evidence="1">
    <location>
        <begin position="14"/>
        <end position="24"/>
    </location>
</feature>
<accession>A0A9P3PT99</accession>
<evidence type="ECO:0000256" key="2">
    <source>
        <dbReference type="SAM" id="Phobius"/>
    </source>
</evidence>
<feature type="compositionally biased region" description="Low complexity" evidence="1">
    <location>
        <begin position="34"/>
        <end position="51"/>
    </location>
</feature>
<dbReference type="OrthoDB" id="2564984at2759"/>
<dbReference type="Proteomes" id="UP001063166">
    <property type="component" value="Unassembled WGS sequence"/>
</dbReference>
<evidence type="ECO:0000313" key="3">
    <source>
        <dbReference type="EMBL" id="GLB41164.1"/>
    </source>
</evidence>
<protein>
    <submittedName>
        <fullName evidence="3">Uncharacterized conserved protein (DUF2367)</fullName>
    </submittedName>
</protein>
<proteinExistence type="predicted"/>
<feature type="region of interest" description="Disordered" evidence="1">
    <location>
        <begin position="1"/>
        <end position="70"/>
    </location>
</feature>
<sequence length="127" mass="13705">MMIDTKTAETLPREPAPLQQPPPAYAASRSSLGPQWQQMPQPSQQSGSPDSTQPPQPPQPAARTLTDAELGEQYRAAQFAQCAQGNHVRTVKYGVCGIITAVILFPVGLLCLFADKEEICARCGNKL</sequence>
<evidence type="ECO:0000256" key="1">
    <source>
        <dbReference type="SAM" id="MobiDB-lite"/>
    </source>
</evidence>
<dbReference type="EMBL" id="BRPK01000009">
    <property type="protein sequence ID" value="GLB41164.1"/>
    <property type="molecule type" value="Genomic_DNA"/>
</dbReference>
<keyword evidence="4" id="KW-1185">Reference proteome</keyword>
<gene>
    <name evidence="3" type="ORF">LshimejAT787_0903790</name>
</gene>
<keyword evidence="2" id="KW-1133">Transmembrane helix</keyword>